<evidence type="ECO:0000256" key="3">
    <source>
        <dbReference type="SAM" id="MobiDB-lite"/>
    </source>
</evidence>
<dbReference type="Proteomes" id="UP000054937">
    <property type="component" value="Unassembled WGS sequence"/>
</dbReference>
<reference evidence="5 6" key="1">
    <citation type="journal article" date="2015" name="Sci. Rep.">
        <title>Genome of the facultative scuticociliatosis pathogen Pseudocohnilembus persalinus provides insight into its virulence through horizontal gene transfer.</title>
        <authorList>
            <person name="Xiong J."/>
            <person name="Wang G."/>
            <person name="Cheng J."/>
            <person name="Tian M."/>
            <person name="Pan X."/>
            <person name="Warren A."/>
            <person name="Jiang C."/>
            <person name="Yuan D."/>
            <person name="Miao W."/>
        </authorList>
    </citation>
    <scope>NUCLEOTIDE SEQUENCE [LARGE SCALE GENOMIC DNA]</scope>
    <source>
        <strain evidence="5">36N120E</strain>
    </source>
</reference>
<accession>A0A0V0QM61</accession>
<dbReference type="OrthoDB" id="153872at2759"/>
<dbReference type="EMBL" id="LDAU01000135">
    <property type="protein sequence ID" value="KRX03309.1"/>
    <property type="molecule type" value="Genomic_DNA"/>
</dbReference>
<feature type="compositionally biased region" description="Polar residues" evidence="3">
    <location>
        <begin position="79"/>
        <end position="98"/>
    </location>
</feature>
<dbReference type="AlphaFoldDB" id="A0A0V0QM61"/>
<comment type="subcellular location">
    <subcellularLocation>
        <location evidence="1">Nucleus</location>
    </subcellularLocation>
</comment>
<dbReference type="GO" id="GO:0005634">
    <property type="term" value="C:nucleus"/>
    <property type="evidence" value="ECO:0007669"/>
    <property type="project" value="UniProtKB-SubCell"/>
</dbReference>
<sequence length="396" mass="46881">MNMNQNKQSQPKLFSSDGCYSQFEEDLFKGSGNIIQDMENEDDNNNLIEQACFNEQKQINQNNKNIDNNNNNDQNEKNTCNSPKQAKNQDQTSEQQNIGESCERVKDLILKTDFVKNHLQPSQNEQKQLAKNFNQTLKQKLMSFLQSQKNFKDINIELPDPLYFTGSQNIGVLRQNLFENIQKNQMDKQVLNSIEKMLGENYLNNFDICPKQINLDINENLFNFETPIEQQLQMLLQITEQNPYYLNSCFRISREQRQEKVQNYLQKRRKQKNQKYTPSEAKKKTTDERLRYKGRFVTRFQAVEILKLKTLKNYNFQQIQHMLNIKTAEKRNKQQNSKKFNNEMSISQSIKSNSQTSNTDVQKSLSQLNEESYQDHTQSYPIYDDSNEQEQFGKYH</sequence>
<evidence type="ECO:0000256" key="2">
    <source>
        <dbReference type="ARBA" id="ARBA00023242"/>
    </source>
</evidence>
<gene>
    <name evidence="5" type="ORF">PPERSA_05667</name>
</gene>
<feature type="region of interest" description="Disordered" evidence="3">
    <location>
        <begin position="264"/>
        <end position="287"/>
    </location>
</feature>
<feature type="region of interest" description="Disordered" evidence="3">
    <location>
        <begin position="62"/>
        <end position="98"/>
    </location>
</feature>
<keyword evidence="6" id="KW-1185">Reference proteome</keyword>
<name>A0A0V0QM61_PSEPJ</name>
<evidence type="ECO:0000259" key="4">
    <source>
        <dbReference type="PROSITE" id="PS51017"/>
    </source>
</evidence>
<feature type="compositionally biased region" description="Polar residues" evidence="3">
    <location>
        <begin position="347"/>
        <end position="380"/>
    </location>
</feature>
<proteinExistence type="predicted"/>
<comment type="caution">
    <text evidence="5">The sequence shown here is derived from an EMBL/GenBank/DDBJ whole genome shotgun (WGS) entry which is preliminary data.</text>
</comment>
<evidence type="ECO:0000313" key="6">
    <source>
        <dbReference type="Proteomes" id="UP000054937"/>
    </source>
</evidence>
<keyword evidence="2" id="KW-0539">Nucleus</keyword>
<feature type="domain" description="CCT" evidence="4">
    <location>
        <begin position="257"/>
        <end position="299"/>
    </location>
</feature>
<feature type="region of interest" description="Disordered" evidence="3">
    <location>
        <begin position="347"/>
        <end position="396"/>
    </location>
</feature>
<dbReference type="InterPro" id="IPR010402">
    <property type="entry name" value="CCT_domain"/>
</dbReference>
<dbReference type="InParanoid" id="A0A0V0QM61"/>
<evidence type="ECO:0000313" key="5">
    <source>
        <dbReference type="EMBL" id="KRX03309.1"/>
    </source>
</evidence>
<evidence type="ECO:0000256" key="1">
    <source>
        <dbReference type="ARBA" id="ARBA00004123"/>
    </source>
</evidence>
<feature type="compositionally biased region" description="Low complexity" evidence="3">
    <location>
        <begin position="62"/>
        <end position="73"/>
    </location>
</feature>
<protein>
    <recommendedName>
        <fullName evidence="4">CCT domain-containing protein</fullName>
    </recommendedName>
</protein>
<organism evidence="5 6">
    <name type="scientific">Pseudocohnilembus persalinus</name>
    <name type="common">Ciliate</name>
    <dbReference type="NCBI Taxonomy" id="266149"/>
    <lineage>
        <taxon>Eukaryota</taxon>
        <taxon>Sar</taxon>
        <taxon>Alveolata</taxon>
        <taxon>Ciliophora</taxon>
        <taxon>Intramacronucleata</taxon>
        <taxon>Oligohymenophorea</taxon>
        <taxon>Scuticociliatia</taxon>
        <taxon>Philasterida</taxon>
        <taxon>Pseudocohnilembidae</taxon>
        <taxon>Pseudocohnilembus</taxon>
    </lineage>
</organism>
<dbReference type="PROSITE" id="PS51017">
    <property type="entry name" value="CCT"/>
    <property type="match status" value="1"/>
</dbReference>